<name>A0A327NLD0_9BACT</name>
<gene>
    <name evidence="2" type="ORF">HMF3257_17870</name>
</gene>
<keyword evidence="1" id="KW-1133">Transmembrane helix</keyword>
<keyword evidence="1" id="KW-0472">Membrane</keyword>
<organism evidence="2 3">
    <name type="scientific">Spirosoma telluris</name>
    <dbReference type="NCBI Taxonomy" id="2183553"/>
    <lineage>
        <taxon>Bacteria</taxon>
        <taxon>Pseudomonadati</taxon>
        <taxon>Bacteroidota</taxon>
        <taxon>Cytophagia</taxon>
        <taxon>Cytophagales</taxon>
        <taxon>Cytophagaceae</taxon>
        <taxon>Spirosoma</taxon>
    </lineage>
</organism>
<dbReference type="AlphaFoldDB" id="A0A327NLD0"/>
<evidence type="ECO:0000256" key="1">
    <source>
        <dbReference type="SAM" id="Phobius"/>
    </source>
</evidence>
<proteinExistence type="predicted"/>
<evidence type="ECO:0000313" key="2">
    <source>
        <dbReference type="EMBL" id="RAI75565.1"/>
    </source>
</evidence>
<feature type="transmembrane region" description="Helical" evidence="1">
    <location>
        <begin position="362"/>
        <end position="380"/>
    </location>
</feature>
<evidence type="ECO:0000313" key="3">
    <source>
        <dbReference type="Proteomes" id="UP000249016"/>
    </source>
</evidence>
<feature type="transmembrane region" description="Helical" evidence="1">
    <location>
        <begin position="175"/>
        <end position="192"/>
    </location>
</feature>
<dbReference type="RefSeq" id="WP_111344122.1">
    <property type="nucleotide sequence ID" value="NZ_QLII01000001.1"/>
</dbReference>
<protein>
    <recommendedName>
        <fullName evidence="4">O-antigen polysaccharide polymerase Wzy</fullName>
    </recommendedName>
</protein>
<sequence>MERLILSYIAFLLSVWLADSSFYEALAISVSVYTCFLFVERIGQRIAILEWIGFIAALEILAVPTVTYWVFPASMPMDSITYFSYALPACMAFLAGLYGFTSHPQTNSHREYIQRAVAYLRHRKGTSFVLFIIGVAGFLMKLGLSTVPSFASTLPMYCLLVGVLYAYYSGNAFRTLLIGLVFTLLLVNTVRTGMFGELFFWLLLLLLFRTVSVANPLTIRAKAILLSLAFAFLLVIQSIKAEYRYKTWGHFRNERAADAGLMGELLLDRLTYPEKLLNSRHFFASFGRFNQGIMIGSAMAKVPTHEAYANGEVLLALVYPMIPRLLWPDKPQTGGYENIRRFTTLPQFENTSINLSPVGEGYVNFGYGGILFSCFYGLLLRGSFQSVFGLADRIPSLILWLPMLYIGCLTMETDLLSTWGSLVNSALFMASLFWSMKRLGIEF</sequence>
<dbReference type="EMBL" id="QLII01000001">
    <property type="protein sequence ID" value="RAI75565.1"/>
    <property type="molecule type" value="Genomic_DNA"/>
</dbReference>
<feature type="transmembrane region" description="Helical" evidence="1">
    <location>
        <begin position="51"/>
        <end position="70"/>
    </location>
</feature>
<feature type="transmembrane region" description="Helical" evidence="1">
    <location>
        <begin position="418"/>
        <end position="436"/>
    </location>
</feature>
<keyword evidence="3" id="KW-1185">Reference proteome</keyword>
<feature type="transmembrane region" description="Helical" evidence="1">
    <location>
        <begin position="82"/>
        <end position="100"/>
    </location>
</feature>
<evidence type="ECO:0008006" key="4">
    <source>
        <dbReference type="Google" id="ProtNLM"/>
    </source>
</evidence>
<feature type="transmembrane region" description="Helical" evidence="1">
    <location>
        <begin position="125"/>
        <end position="144"/>
    </location>
</feature>
<keyword evidence="1" id="KW-0812">Transmembrane</keyword>
<dbReference type="Proteomes" id="UP000249016">
    <property type="component" value="Unassembled WGS sequence"/>
</dbReference>
<reference evidence="2 3" key="1">
    <citation type="submission" date="2018-06" db="EMBL/GenBank/DDBJ databases">
        <title>Spirosoma sp. HMF3257 Genome sequencing and assembly.</title>
        <authorList>
            <person name="Kang H."/>
            <person name="Cha I."/>
            <person name="Kim H."/>
            <person name="Kang J."/>
            <person name="Joh K."/>
        </authorList>
    </citation>
    <scope>NUCLEOTIDE SEQUENCE [LARGE SCALE GENOMIC DNA]</scope>
    <source>
        <strain evidence="2 3">HMF3257</strain>
    </source>
</reference>
<accession>A0A327NLD0</accession>
<feature type="transmembrane region" description="Helical" evidence="1">
    <location>
        <begin position="224"/>
        <end position="241"/>
    </location>
</feature>
<feature type="transmembrane region" description="Helical" evidence="1">
    <location>
        <begin position="20"/>
        <end position="39"/>
    </location>
</feature>
<comment type="caution">
    <text evidence="2">The sequence shown here is derived from an EMBL/GenBank/DDBJ whole genome shotgun (WGS) entry which is preliminary data.</text>
</comment>
<feature type="transmembrane region" description="Helical" evidence="1">
    <location>
        <begin position="198"/>
        <end position="217"/>
    </location>
</feature>